<gene>
    <name evidence="2" type="ORF">DYBT9275_04648</name>
</gene>
<dbReference type="Pfam" id="PF02836">
    <property type="entry name" value="Glyco_hydro_2_C"/>
    <property type="match status" value="1"/>
</dbReference>
<comment type="caution">
    <text evidence="2">The sequence shown here is derived from an EMBL/GenBank/DDBJ whole genome shotgun (WGS) entry which is preliminary data.</text>
</comment>
<dbReference type="EMBL" id="CAJRAF010000002">
    <property type="protein sequence ID" value="CAG5010119.1"/>
    <property type="molecule type" value="Genomic_DNA"/>
</dbReference>
<proteinExistence type="predicted"/>
<feature type="domain" description="Glycoside hydrolase family 2 catalytic" evidence="1">
    <location>
        <begin position="126"/>
        <end position="276"/>
    </location>
</feature>
<dbReference type="SUPFAM" id="SSF51445">
    <property type="entry name" value="(Trans)glycosidases"/>
    <property type="match status" value="1"/>
</dbReference>
<sequence length="455" mass="52617">MIVNRDNFLLGLAGLRLSVKKIAYSIICCACLYVSVTLLSCKDEQRNSAAKVRIVQSDNGYAILRNGKVFEIKGASGTSNFQTLHEAGGNCLRVWDTLHLRQILDSAYANDIAVIAGLPIQNSDQTELYNDPIKTLRQLSKFQSVIDRHKNHPALLMWCLGNELDFPYKPSYNSFYAAFNAITKMIRRIDPDHPITTTVMNFNKKYITNIQLRCDIDVVSFNIFSNLGLLRKDLSEFSWFWNGPYMLLEWGTDGPWPGCQSTAWGAFIEYPSKKKADIILHRYRQHMPLEDPRLIGNFIFFWGSKQETTHTWFSIFDEHGRKSEPVAIMQYIWKRTLPDEHYPQIRYMLLNHKGAGDNILLNPGQTMLPELVMHDKDSVMSVNWEIFKEDWYKENGQNNTRKLIPLDTKFETDGKLTTLFKSPMEEGPYRIFAKIYDYNGNFATCNTPFYVMSDR</sequence>
<protein>
    <recommendedName>
        <fullName evidence="1">Glycoside hydrolase family 2 catalytic domain-containing protein</fullName>
    </recommendedName>
</protein>
<reference evidence="2" key="1">
    <citation type="submission" date="2021-04" db="EMBL/GenBank/DDBJ databases">
        <authorList>
            <person name="Rodrigo-Torres L."/>
            <person name="Arahal R. D."/>
            <person name="Lucena T."/>
        </authorList>
    </citation>
    <scope>NUCLEOTIDE SEQUENCE</scope>
    <source>
        <strain evidence="2">CECT 9275</strain>
    </source>
</reference>
<dbReference type="GO" id="GO:0005975">
    <property type="term" value="P:carbohydrate metabolic process"/>
    <property type="evidence" value="ECO:0007669"/>
    <property type="project" value="InterPro"/>
</dbReference>
<dbReference type="Proteomes" id="UP000680038">
    <property type="component" value="Unassembled WGS sequence"/>
</dbReference>
<dbReference type="Gene3D" id="3.20.20.80">
    <property type="entry name" value="Glycosidases"/>
    <property type="match status" value="1"/>
</dbReference>
<organism evidence="2 3">
    <name type="scientific">Dyadobacter helix</name>
    <dbReference type="NCBI Taxonomy" id="2822344"/>
    <lineage>
        <taxon>Bacteria</taxon>
        <taxon>Pseudomonadati</taxon>
        <taxon>Bacteroidota</taxon>
        <taxon>Cytophagia</taxon>
        <taxon>Cytophagales</taxon>
        <taxon>Spirosomataceae</taxon>
        <taxon>Dyadobacter</taxon>
    </lineage>
</organism>
<keyword evidence="3" id="KW-1185">Reference proteome</keyword>
<evidence type="ECO:0000313" key="3">
    <source>
        <dbReference type="Proteomes" id="UP000680038"/>
    </source>
</evidence>
<name>A0A916JIE2_9BACT</name>
<dbReference type="InterPro" id="IPR006103">
    <property type="entry name" value="Glyco_hydro_2_cat"/>
</dbReference>
<dbReference type="AlphaFoldDB" id="A0A916JIE2"/>
<dbReference type="GO" id="GO:0004553">
    <property type="term" value="F:hydrolase activity, hydrolyzing O-glycosyl compounds"/>
    <property type="evidence" value="ECO:0007669"/>
    <property type="project" value="InterPro"/>
</dbReference>
<evidence type="ECO:0000313" key="2">
    <source>
        <dbReference type="EMBL" id="CAG5010119.1"/>
    </source>
</evidence>
<evidence type="ECO:0000259" key="1">
    <source>
        <dbReference type="Pfam" id="PF02836"/>
    </source>
</evidence>
<dbReference type="InterPro" id="IPR017853">
    <property type="entry name" value="GH"/>
</dbReference>
<accession>A0A916JIE2</accession>